<organism evidence="2 3">
    <name type="scientific">Natrinema altunense</name>
    <dbReference type="NCBI Taxonomy" id="222984"/>
    <lineage>
        <taxon>Archaea</taxon>
        <taxon>Methanobacteriati</taxon>
        <taxon>Methanobacteriota</taxon>
        <taxon>Stenosarchaea group</taxon>
        <taxon>Halobacteria</taxon>
        <taxon>Halobacteriales</taxon>
        <taxon>Natrialbaceae</taxon>
        <taxon>Natrinema</taxon>
    </lineage>
</organism>
<dbReference type="AlphaFoldDB" id="A0A482XYW9"/>
<dbReference type="Proteomes" id="UP000292704">
    <property type="component" value="Unassembled WGS sequence"/>
</dbReference>
<accession>A0A482XYW9</accession>
<name>A0A482XYW9_9EURY</name>
<dbReference type="STRING" id="222984.GCA_000731985_00683"/>
<proteinExistence type="predicted"/>
<feature type="region of interest" description="Disordered" evidence="1">
    <location>
        <begin position="362"/>
        <end position="407"/>
    </location>
</feature>
<feature type="compositionally biased region" description="Basic and acidic residues" evidence="1">
    <location>
        <begin position="362"/>
        <end position="375"/>
    </location>
</feature>
<evidence type="ECO:0000313" key="2">
    <source>
        <dbReference type="EMBL" id="RZH68422.1"/>
    </source>
</evidence>
<reference evidence="2 3" key="1">
    <citation type="submission" date="2019-02" db="EMBL/GenBank/DDBJ databases">
        <title>Genome analysis provides insights into bioremediation potentialities and Haloocin production by Natrinema altunense strain 4.1R isolated from Chott Douz in Tunisian desert.</title>
        <authorList>
            <person name="Najjari A."/>
            <person name="Youssef N."/>
            <person name="Ben Dhia O."/>
            <person name="Ferjani R."/>
            <person name="El Hidri D."/>
            <person name="Ouzari H.I."/>
            <person name="Cherif A."/>
        </authorList>
    </citation>
    <scope>NUCLEOTIDE SEQUENCE [LARGE SCALE GENOMIC DNA]</scope>
    <source>
        <strain evidence="2 3">4.1R</strain>
    </source>
</reference>
<protein>
    <recommendedName>
        <fullName evidence="4">DUF5305 domain-containing protein</fullName>
    </recommendedName>
</protein>
<evidence type="ECO:0000313" key="3">
    <source>
        <dbReference type="Proteomes" id="UP000292704"/>
    </source>
</evidence>
<comment type="caution">
    <text evidence="2">The sequence shown here is derived from an EMBL/GenBank/DDBJ whole genome shotgun (WGS) entry which is preliminary data.</text>
</comment>
<gene>
    <name evidence="2" type="ORF">ELS17_02860</name>
</gene>
<sequence length="407" mass="44793">MRSDVGSEPGGQRMIDNPRLELLLAKQGRTITIALLAVGLLAIGATGWAVANPETTTAPQFGEERVAVDADTSAVVTESGTLWTEGEELTDSSVYFLNATPELTVEPRTTLRNETSGTPIGDGAVTHELRLRFEAKREGTPFWNETHQVLRESPAVDNGVATSQTTIDLESYRQRQRQLEREISGVGSVDLEMVLRVEYETDRHQGTLTSTTPVTITEDAYWLEGSLSDSASNSHRSGTVRTTESRSPALVGGLSVLGTLSLAGAAIVARRSPTDVEGARRAVHEQRYAEWISRGSIPMWIGDYHVSLDTLEDVVDVAIDTNERVVHDTQRGLFAVVNDGVVYYYSDRGLWEETAWPEMDLEKQPDVIDGDRDLSTEEILELDPSDEFAAPDDPDGFEDDEDVWKQL</sequence>
<evidence type="ECO:0008006" key="4">
    <source>
        <dbReference type="Google" id="ProtNLM"/>
    </source>
</evidence>
<evidence type="ECO:0000256" key="1">
    <source>
        <dbReference type="SAM" id="MobiDB-lite"/>
    </source>
</evidence>
<dbReference type="InterPro" id="IPR035185">
    <property type="entry name" value="DUF5305"/>
</dbReference>
<dbReference type="Pfam" id="PF17231">
    <property type="entry name" value="DUF5305"/>
    <property type="match status" value="1"/>
</dbReference>
<dbReference type="EMBL" id="SHMR01000001">
    <property type="protein sequence ID" value="RZH68422.1"/>
    <property type="molecule type" value="Genomic_DNA"/>
</dbReference>
<feature type="compositionally biased region" description="Acidic residues" evidence="1">
    <location>
        <begin position="376"/>
        <end position="407"/>
    </location>
</feature>